<keyword evidence="4" id="KW-1185">Reference proteome</keyword>
<accession>A0A9X1L9G1</accession>
<evidence type="ECO:0000256" key="1">
    <source>
        <dbReference type="ARBA" id="ARBA00022723"/>
    </source>
</evidence>
<feature type="domain" description="HMA" evidence="2">
    <location>
        <begin position="1"/>
        <end position="63"/>
    </location>
</feature>
<evidence type="ECO:0000313" key="3">
    <source>
        <dbReference type="EMBL" id="MCB4820357.1"/>
    </source>
</evidence>
<keyword evidence="1" id="KW-0479">Metal-binding</keyword>
<proteinExistence type="predicted"/>
<gene>
    <name evidence="3" type="ORF">LHA35_01255</name>
</gene>
<name>A0A9X1L9G1_9PROT</name>
<dbReference type="InterPro" id="IPR036163">
    <property type="entry name" value="HMA_dom_sf"/>
</dbReference>
<dbReference type="RefSeq" id="WP_226603487.1">
    <property type="nucleotide sequence ID" value="NZ_JAJAQI010000001.1"/>
</dbReference>
<reference evidence="3" key="1">
    <citation type="submission" date="2021-10" db="EMBL/GenBank/DDBJ databases">
        <title>Roseicella aerolatum sp. nov., isolated from aerosols of e-waste dismantling site.</title>
        <authorList>
            <person name="Qin T."/>
        </authorList>
    </citation>
    <scope>NUCLEOTIDE SEQUENCE</scope>
    <source>
        <strain evidence="3">GB24</strain>
    </source>
</reference>
<sequence length="65" mass="6963">MIELKVEGMSCQHCVRAVTQAIQGEDPRAAVQVDLAAGLVRAETSLPREKVAALVAEEGYRVAAR</sequence>
<dbReference type="SUPFAM" id="SSF55008">
    <property type="entry name" value="HMA, heavy metal-associated domain"/>
    <property type="match status" value="1"/>
</dbReference>
<evidence type="ECO:0000259" key="2">
    <source>
        <dbReference type="PROSITE" id="PS50846"/>
    </source>
</evidence>
<dbReference type="PROSITE" id="PS01047">
    <property type="entry name" value="HMA_1"/>
    <property type="match status" value="1"/>
</dbReference>
<dbReference type="CDD" id="cd00371">
    <property type="entry name" value="HMA"/>
    <property type="match status" value="1"/>
</dbReference>
<dbReference type="InterPro" id="IPR017969">
    <property type="entry name" value="Heavy-metal-associated_CS"/>
</dbReference>
<protein>
    <submittedName>
        <fullName evidence="3">Heavy-metal-associated domain-containing protein</fullName>
    </submittedName>
</protein>
<dbReference type="Gene3D" id="3.30.70.100">
    <property type="match status" value="1"/>
</dbReference>
<dbReference type="AlphaFoldDB" id="A0A9X1L9G1"/>
<dbReference type="Proteomes" id="UP001139311">
    <property type="component" value="Unassembled WGS sequence"/>
</dbReference>
<dbReference type="EMBL" id="JAJAQI010000001">
    <property type="protein sequence ID" value="MCB4820357.1"/>
    <property type="molecule type" value="Genomic_DNA"/>
</dbReference>
<comment type="caution">
    <text evidence="3">The sequence shown here is derived from an EMBL/GenBank/DDBJ whole genome shotgun (WGS) entry which is preliminary data.</text>
</comment>
<evidence type="ECO:0000313" key="4">
    <source>
        <dbReference type="Proteomes" id="UP001139311"/>
    </source>
</evidence>
<organism evidence="3 4">
    <name type="scientific">Roseicella aerolata</name>
    <dbReference type="NCBI Taxonomy" id="2883479"/>
    <lineage>
        <taxon>Bacteria</taxon>
        <taxon>Pseudomonadati</taxon>
        <taxon>Pseudomonadota</taxon>
        <taxon>Alphaproteobacteria</taxon>
        <taxon>Acetobacterales</taxon>
        <taxon>Roseomonadaceae</taxon>
        <taxon>Roseicella</taxon>
    </lineage>
</organism>
<dbReference type="GO" id="GO:0046872">
    <property type="term" value="F:metal ion binding"/>
    <property type="evidence" value="ECO:0007669"/>
    <property type="project" value="UniProtKB-KW"/>
</dbReference>
<dbReference type="Pfam" id="PF00403">
    <property type="entry name" value="HMA"/>
    <property type="match status" value="1"/>
</dbReference>
<dbReference type="InterPro" id="IPR006121">
    <property type="entry name" value="HMA_dom"/>
</dbReference>
<dbReference type="PROSITE" id="PS50846">
    <property type="entry name" value="HMA_2"/>
    <property type="match status" value="1"/>
</dbReference>